<dbReference type="AlphaFoldDB" id="A0AAV4XWU9"/>
<organism evidence="1 2">
    <name type="scientific">Caerostris extrusa</name>
    <name type="common">Bark spider</name>
    <name type="synonym">Caerostris bankana</name>
    <dbReference type="NCBI Taxonomy" id="172846"/>
    <lineage>
        <taxon>Eukaryota</taxon>
        <taxon>Metazoa</taxon>
        <taxon>Ecdysozoa</taxon>
        <taxon>Arthropoda</taxon>
        <taxon>Chelicerata</taxon>
        <taxon>Arachnida</taxon>
        <taxon>Araneae</taxon>
        <taxon>Araneomorphae</taxon>
        <taxon>Entelegynae</taxon>
        <taxon>Araneoidea</taxon>
        <taxon>Araneidae</taxon>
        <taxon>Caerostris</taxon>
    </lineage>
</organism>
<keyword evidence="2" id="KW-1185">Reference proteome</keyword>
<gene>
    <name evidence="1" type="ORF">CEXT_736811</name>
</gene>
<dbReference type="EMBL" id="BPLR01018287">
    <property type="protein sequence ID" value="GIY98401.1"/>
    <property type="molecule type" value="Genomic_DNA"/>
</dbReference>
<accession>A0AAV4XWU9</accession>
<dbReference type="Proteomes" id="UP001054945">
    <property type="component" value="Unassembled WGS sequence"/>
</dbReference>
<sequence>MLSTLCSSKFPYAVHQVSLVRNFSVLAARPPVVQNFPMLSFRLFTPELPYFVHHAFLIPNFSILSSSSLVHTFSMLSTVYNSKFLYAIHQVSLVRISRNVHQANRDSEFLHPVHHVSLV</sequence>
<evidence type="ECO:0000313" key="2">
    <source>
        <dbReference type="Proteomes" id="UP001054945"/>
    </source>
</evidence>
<protein>
    <submittedName>
        <fullName evidence="1">Uncharacterized protein</fullName>
    </submittedName>
</protein>
<name>A0AAV4XWU9_CAEEX</name>
<reference evidence="1 2" key="1">
    <citation type="submission" date="2021-06" db="EMBL/GenBank/DDBJ databases">
        <title>Caerostris extrusa draft genome.</title>
        <authorList>
            <person name="Kono N."/>
            <person name="Arakawa K."/>
        </authorList>
    </citation>
    <scope>NUCLEOTIDE SEQUENCE [LARGE SCALE GENOMIC DNA]</scope>
</reference>
<comment type="caution">
    <text evidence="1">The sequence shown here is derived from an EMBL/GenBank/DDBJ whole genome shotgun (WGS) entry which is preliminary data.</text>
</comment>
<evidence type="ECO:0000313" key="1">
    <source>
        <dbReference type="EMBL" id="GIY98401.1"/>
    </source>
</evidence>
<proteinExistence type="predicted"/>